<dbReference type="GO" id="GO:0004519">
    <property type="term" value="F:endonuclease activity"/>
    <property type="evidence" value="ECO:0007669"/>
    <property type="project" value="UniProtKB-KW"/>
</dbReference>
<reference evidence="1 2" key="1">
    <citation type="submission" date="2020-07" db="EMBL/GenBank/DDBJ databases">
        <title>MOT database genomes.</title>
        <authorList>
            <person name="Joseph S."/>
            <person name="Aduse-Opoku J."/>
            <person name="Hashim A."/>
            <person name="Wade W."/>
            <person name="Curtis M."/>
        </authorList>
    </citation>
    <scope>NUCLEOTIDE SEQUENCE [LARGE SCALE GENOMIC DNA]</scope>
    <source>
        <strain evidence="1 2">CIP 106318</strain>
    </source>
</reference>
<keyword evidence="1" id="KW-0378">Hydrolase</keyword>
<proteinExistence type="predicted"/>
<comment type="caution">
    <text evidence="1">The sequence shown here is derived from an EMBL/GenBank/DDBJ whole genome shotgun (WGS) entry which is preliminary data.</text>
</comment>
<sequence length="281" mass="31981">MAKKNQSTRLTTQHKESQGVVGIFGENAKNHDTEVGRVAKSVQLDLEKKYTKLEFRFRSNISKEEINKALQKVDEELGQTLFVSNASIKPDGGLIEVKDDYGNWRVILITEAKHQGKDIENIKNGKLVGKKNDQDLMAAGNAIERSHKNISEIANYMLAESYFPYIIFLEGSNFLTETIFVERPDGRIVELNYKSGILNRLDRLSAANYGMPFNRNLCKNKFVKTQEKNIMLQAASIYTKGDGSIWETEEMYSIMMDIAETSLQMLGRDIFKQLTEQKHGI</sequence>
<dbReference type="Pfam" id="PF02963">
    <property type="entry name" value="EcoRI"/>
    <property type="match status" value="1"/>
</dbReference>
<gene>
    <name evidence="1" type="ORF">HZY85_06685</name>
</gene>
<dbReference type="SUPFAM" id="SSF52980">
    <property type="entry name" value="Restriction endonuclease-like"/>
    <property type="match status" value="1"/>
</dbReference>
<dbReference type="RefSeq" id="WP_179941656.1">
    <property type="nucleotide sequence ID" value="NZ_JACBYF010000015.1"/>
</dbReference>
<dbReference type="InterPro" id="IPR011335">
    <property type="entry name" value="Restrct_endonuc-II-like"/>
</dbReference>
<dbReference type="InterPro" id="IPR004221">
    <property type="entry name" value="Restrct_endonuc_II_EcoRI"/>
</dbReference>
<dbReference type="Gene3D" id="3.40.580.10">
    <property type="entry name" value="Eco RI Endonuclease, subunit A"/>
    <property type="match status" value="1"/>
</dbReference>
<evidence type="ECO:0000313" key="2">
    <source>
        <dbReference type="Proteomes" id="UP000531840"/>
    </source>
</evidence>
<accession>A0ABX2T0G6</accession>
<dbReference type="EMBL" id="JACBYF010000015">
    <property type="protein sequence ID" value="NYS47872.1"/>
    <property type="molecule type" value="Genomic_DNA"/>
</dbReference>
<evidence type="ECO:0000313" key="1">
    <source>
        <dbReference type="EMBL" id="NYS47872.1"/>
    </source>
</evidence>
<organism evidence="1 2">
    <name type="scientific">Gemelliphila palaticanis</name>
    <dbReference type="NCBI Taxonomy" id="81950"/>
    <lineage>
        <taxon>Bacteria</taxon>
        <taxon>Bacillati</taxon>
        <taxon>Bacillota</taxon>
        <taxon>Bacilli</taxon>
        <taxon>Bacillales</taxon>
        <taxon>Gemellaceae</taxon>
        <taxon>Gemelliphila</taxon>
    </lineage>
</organism>
<dbReference type="Proteomes" id="UP000531840">
    <property type="component" value="Unassembled WGS sequence"/>
</dbReference>
<keyword evidence="1" id="KW-0255">Endonuclease</keyword>
<name>A0ABX2T0G6_9BACL</name>
<dbReference type="InterPro" id="IPR011336">
    <property type="entry name" value="Restrct_endonuc_II_EcoRI/MunI"/>
</dbReference>
<protein>
    <submittedName>
        <fullName evidence="1">Restriction endonuclease</fullName>
    </submittedName>
</protein>
<keyword evidence="2" id="KW-1185">Reference proteome</keyword>
<keyword evidence="1" id="KW-0540">Nuclease</keyword>